<dbReference type="OrthoDB" id="6084525at2759"/>
<feature type="region of interest" description="Disordered" evidence="1">
    <location>
        <begin position="1017"/>
        <end position="1056"/>
    </location>
</feature>
<feature type="region of interest" description="Disordered" evidence="1">
    <location>
        <begin position="600"/>
        <end position="632"/>
    </location>
</feature>
<feature type="compositionally biased region" description="Basic and acidic residues" evidence="1">
    <location>
        <begin position="955"/>
        <end position="970"/>
    </location>
</feature>
<name>A0A0T6B4M0_9SCAR</name>
<dbReference type="GO" id="GO:0019887">
    <property type="term" value="F:protein kinase regulator activity"/>
    <property type="evidence" value="ECO:0007669"/>
    <property type="project" value="TreeGrafter"/>
</dbReference>
<dbReference type="InterPro" id="IPR011646">
    <property type="entry name" value="KAP_P-loop"/>
</dbReference>
<evidence type="ECO:0000313" key="5">
    <source>
        <dbReference type="Proteomes" id="UP000051574"/>
    </source>
</evidence>
<dbReference type="InterPro" id="IPR057092">
    <property type="entry name" value="SAM_KIDINS220"/>
</dbReference>
<feature type="compositionally biased region" description="Low complexity" evidence="1">
    <location>
        <begin position="1017"/>
        <end position="1034"/>
    </location>
</feature>
<protein>
    <submittedName>
        <fullName evidence="4">Uncharacterized protein</fullName>
    </submittedName>
</protein>
<comment type="caution">
    <text evidence="4">The sequence shown here is derived from an EMBL/GenBank/DDBJ whole genome shotgun (WGS) entry which is preliminary data.</text>
</comment>
<gene>
    <name evidence="4" type="ORF">AMK59_5196</name>
</gene>
<organism evidence="4 5">
    <name type="scientific">Oryctes borbonicus</name>
    <dbReference type="NCBI Taxonomy" id="1629725"/>
    <lineage>
        <taxon>Eukaryota</taxon>
        <taxon>Metazoa</taxon>
        <taxon>Ecdysozoa</taxon>
        <taxon>Arthropoda</taxon>
        <taxon>Hexapoda</taxon>
        <taxon>Insecta</taxon>
        <taxon>Pterygota</taxon>
        <taxon>Neoptera</taxon>
        <taxon>Endopterygota</taxon>
        <taxon>Coleoptera</taxon>
        <taxon>Polyphaga</taxon>
        <taxon>Scarabaeiformia</taxon>
        <taxon>Scarabaeidae</taxon>
        <taxon>Dynastinae</taxon>
        <taxon>Oryctes</taxon>
    </lineage>
</organism>
<evidence type="ECO:0000259" key="2">
    <source>
        <dbReference type="Pfam" id="PF07693"/>
    </source>
</evidence>
<feature type="region of interest" description="Disordered" evidence="1">
    <location>
        <begin position="426"/>
        <end position="454"/>
    </location>
</feature>
<feature type="compositionally biased region" description="Low complexity" evidence="1">
    <location>
        <begin position="894"/>
        <end position="907"/>
    </location>
</feature>
<feature type="compositionally biased region" description="Polar residues" evidence="1">
    <location>
        <begin position="872"/>
        <end position="893"/>
    </location>
</feature>
<feature type="compositionally biased region" description="Polar residues" evidence="1">
    <location>
        <begin position="816"/>
        <end position="829"/>
    </location>
</feature>
<feature type="compositionally biased region" description="Low complexity" evidence="1">
    <location>
        <begin position="939"/>
        <end position="954"/>
    </location>
</feature>
<dbReference type="Pfam" id="PF23307">
    <property type="entry name" value="SAM_KIDINS220"/>
    <property type="match status" value="1"/>
</dbReference>
<dbReference type="PANTHER" id="PTHR24116">
    <property type="entry name" value="KINASE D-INTERACTING SUBSTRATE OF 220 KDA"/>
    <property type="match status" value="1"/>
</dbReference>
<dbReference type="SUPFAM" id="SSF47769">
    <property type="entry name" value="SAM/Pointed domain"/>
    <property type="match status" value="1"/>
</dbReference>
<dbReference type="Gene3D" id="1.10.150.50">
    <property type="entry name" value="Transcription Factor, Ets-1"/>
    <property type="match status" value="1"/>
</dbReference>
<dbReference type="PANTHER" id="PTHR24116:SF0">
    <property type="entry name" value="KINASE D-INTERACTING SUBSTRATE OF 220 KDA"/>
    <property type="match status" value="1"/>
</dbReference>
<feature type="domain" description="KAP NTPase" evidence="2">
    <location>
        <begin position="41"/>
        <end position="283"/>
    </location>
</feature>
<proteinExistence type="predicted"/>
<sequence length="1056" mass="118093">MMTLRIVLIITALVLCIASIANFYTWARMFGSLVFSQRRHLQRTISKLDTLKSEGFLQALRHEVNLMKDMVKCLDSLRSQQTRLVIVVDGLDSCEQDKVLLVLDAVHMLFSDSNSPFIVILAIDPHVIAKAVELNTRRLFNESNIGGHSYLNNMVHLPFYLQNSGLRKVKIAQQTALAHKKNVYASASNDEGLSVTGRSLSSRKLSSENVLMSSNEKLKFNSRKGSRKLKLSDSVASSIGSNLNKIGGAQDLTKMLLTDDYFSDVNPRSMRRLMNVVYITGRLLKAFQIDFNWYRLASWINITEQWPFRTSWIIYHYDLFEETLDDNTSLKSLYDKVRPYIPNLKDTEPLLELDRDEHKLDIFLTFHKSSLLISDLKIFLPFTINLDPYLKKVIKEETQNFEDSALVFGTSQRPLNIAQATINTNWPGSAPDWNTPRSTMSRRTRTFTRPSPGPTAVVYPQTAGVLPWPQPWGDPMAMSGATTQYPLAPVSTLSPEVLDIKLSTLNVEGVCKLLDNLEDLSTTAAANYKSVLRENNINGRVLLHCDLDELKKLLKMNFGDWEMFRVMIVSLREHEMTSVIRQDESKNTVRFTVNKSTVAVPSKERRGSLKNTSTTSETDGGKMQSDSSNLNRNKQSVIEKQVTLEDQMICGALQTLNEEACEDIIEETKEAQGGDAEVPVTFVVPPSPENMQDTRSTRSRTNSTSGIGETDFVILQASPVGSLHWQPVGISIHGNTECLSDQSSMCSSPQYSPVSERSRANSMKMSLLSSNQDTNEPVRRPKHVVIKTESLDNSKSKMLVYYEAKPTTKTALLQEYKTSSQGRPSTLQLKNERMMKTRCRSKSIDNSQKKIPRQSSASFTHKLKEKFLHSSPELNENASDNESTPLVSSSTKTSNSIQLSPLSIQSITPDKDILHSSPELNENASDNESTPLVSSSTKTSNSIPLSPLSIQSITPDKDSESHGIDKEHRNISLSNLSGPESISDNLSPDIKPRLRTMSDCGDAIRYLDHPKQVGESSVSIYSQSSQSGLQLSRQDALDSEDVGSPDVYYVEPARKS</sequence>
<dbReference type="CDD" id="cd09487">
    <property type="entry name" value="SAM_superfamily"/>
    <property type="match status" value="1"/>
</dbReference>
<dbReference type="InterPro" id="IPR052771">
    <property type="entry name" value="Neurotrophin_sig_adaptor"/>
</dbReference>
<dbReference type="AlphaFoldDB" id="A0A0T6B4M0"/>
<feature type="domain" description="Kinase D-interacting substrate of 220 kDa-like SAM" evidence="3">
    <location>
        <begin position="500"/>
        <end position="584"/>
    </location>
</feature>
<feature type="region of interest" description="Disordered" evidence="1">
    <location>
        <begin position="816"/>
        <end position="990"/>
    </location>
</feature>
<feature type="region of interest" description="Disordered" evidence="1">
    <location>
        <begin position="683"/>
        <end position="705"/>
    </location>
</feature>
<dbReference type="Proteomes" id="UP000051574">
    <property type="component" value="Unassembled WGS sequence"/>
</dbReference>
<evidence type="ECO:0000259" key="3">
    <source>
        <dbReference type="Pfam" id="PF23307"/>
    </source>
</evidence>
<dbReference type="GO" id="GO:0030165">
    <property type="term" value="F:PDZ domain binding"/>
    <property type="evidence" value="ECO:0007669"/>
    <property type="project" value="TreeGrafter"/>
</dbReference>
<evidence type="ECO:0000313" key="4">
    <source>
        <dbReference type="EMBL" id="KRT81831.1"/>
    </source>
</evidence>
<keyword evidence="5" id="KW-1185">Reference proteome</keyword>
<accession>A0A0T6B4M0</accession>
<dbReference type="Pfam" id="PF07693">
    <property type="entry name" value="KAP_NTPase"/>
    <property type="match status" value="1"/>
</dbReference>
<feature type="compositionally biased region" description="Polar residues" evidence="1">
    <location>
        <begin position="918"/>
        <end position="938"/>
    </location>
</feature>
<dbReference type="EMBL" id="LJIG01016028">
    <property type="protein sequence ID" value="KRT81831.1"/>
    <property type="molecule type" value="Genomic_DNA"/>
</dbReference>
<feature type="compositionally biased region" description="Polar residues" evidence="1">
    <location>
        <begin position="609"/>
        <end position="632"/>
    </location>
</feature>
<reference evidence="4 5" key="1">
    <citation type="submission" date="2015-09" db="EMBL/GenBank/DDBJ databases">
        <title>Draft genome of the scarab beetle Oryctes borbonicus.</title>
        <authorList>
            <person name="Meyer J.M."/>
            <person name="Markov G.V."/>
            <person name="Baskaran P."/>
            <person name="Herrmann M."/>
            <person name="Sommer R.J."/>
            <person name="Roedelsperger C."/>
        </authorList>
    </citation>
    <scope>NUCLEOTIDE SEQUENCE [LARGE SCALE GENOMIC DNA]</scope>
    <source>
        <strain evidence="4">OB123</strain>
        <tissue evidence="4">Whole animal</tissue>
    </source>
</reference>
<dbReference type="InterPro" id="IPR013761">
    <property type="entry name" value="SAM/pointed_sf"/>
</dbReference>
<feature type="compositionally biased region" description="Polar residues" evidence="1">
    <location>
        <begin position="971"/>
        <end position="986"/>
    </location>
</feature>
<evidence type="ECO:0000256" key="1">
    <source>
        <dbReference type="SAM" id="MobiDB-lite"/>
    </source>
</evidence>